<dbReference type="InterPro" id="IPR009874">
    <property type="entry name" value="DUF1428"/>
</dbReference>
<dbReference type="Pfam" id="PF07237">
    <property type="entry name" value="DUF1428"/>
    <property type="match status" value="1"/>
</dbReference>
<evidence type="ECO:0000313" key="1">
    <source>
        <dbReference type="EMBL" id="GGM11086.1"/>
    </source>
</evidence>
<dbReference type="InterPro" id="IPR011008">
    <property type="entry name" value="Dimeric_a/b-barrel"/>
</dbReference>
<dbReference type="PIRSF" id="PIRSF007028">
    <property type="entry name" value="UCP007028"/>
    <property type="match status" value="1"/>
</dbReference>
<dbReference type="RefSeq" id="WP_036540085.1">
    <property type="nucleotide sequence ID" value="NZ_BMLF01000003.1"/>
</dbReference>
<accession>A0A917T5N1</accession>
<dbReference type="Proteomes" id="UP000649829">
    <property type="component" value="Unassembled WGS sequence"/>
</dbReference>
<evidence type="ECO:0000313" key="2">
    <source>
        <dbReference type="Proteomes" id="UP000649829"/>
    </source>
</evidence>
<gene>
    <name evidence="1" type="ORF">GCM10011534_36420</name>
</gene>
<dbReference type="EMBL" id="BMLF01000003">
    <property type="protein sequence ID" value="GGM11086.1"/>
    <property type="molecule type" value="Genomic_DNA"/>
</dbReference>
<protein>
    <recommendedName>
        <fullName evidence="3">RNA signal recognition particle</fullName>
    </recommendedName>
</protein>
<dbReference type="AlphaFoldDB" id="A0A917T5N1"/>
<reference evidence="1" key="1">
    <citation type="journal article" date="2014" name="Int. J. Syst. Evol. Microbiol.">
        <title>Complete genome sequence of Corynebacterium casei LMG S-19264T (=DSM 44701T), isolated from a smear-ripened cheese.</title>
        <authorList>
            <consortium name="US DOE Joint Genome Institute (JGI-PGF)"/>
            <person name="Walter F."/>
            <person name="Albersmeier A."/>
            <person name="Kalinowski J."/>
            <person name="Ruckert C."/>
        </authorList>
    </citation>
    <scope>NUCLEOTIDE SEQUENCE</scope>
    <source>
        <strain evidence="1">CGMCC 1.6293</strain>
    </source>
</reference>
<evidence type="ECO:0008006" key="3">
    <source>
        <dbReference type="Google" id="ProtNLM"/>
    </source>
</evidence>
<comment type="caution">
    <text evidence="1">The sequence shown here is derived from an EMBL/GenBank/DDBJ whole genome shotgun (WGS) entry which is preliminary data.</text>
</comment>
<proteinExistence type="predicted"/>
<name>A0A917T5N1_9RHOB</name>
<organism evidence="1 2">
    <name type="scientific">Pseudooceanicola nanhaiensis</name>
    <dbReference type="NCBI Taxonomy" id="375761"/>
    <lineage>
        <taxon>Bacteria</taxon>
        <taxon>Pseudomonadati</taxon>
        <taxon>Pseudomonadota</taxon>
        <taxon>Alphaproteobacteria</taxon>
        <taxon>Rhodobacterales</taxon>
        <taxon>Paracoccaceae</taxon>
        <taxon>Pseudooceanicola</taxon>
    </lineage>
</organism>
<dbReference type="SUPFAM" id="SSF54909">
    <property type="entry name" value="Dimeric alpha+beta barrel"/>
    <property type="match status" value="1"/>
</dbReference>
<keyword evidence="2" id="KW-1185">Reference proteome</keyword>
<reference evidence="1" key="2">
    <citation type="submission" date="2020-09" db="EMBL/GenBank/DDBJ databases">
        <authorList>
            <person name="Sun Q."/>
            <person name="Zhou Y."/>
        </authorList>
    </citation>
    <scope>NUCLEOTIDE SEQUENCE</scope>
    <source>
        <strain evidence="1">CGMCC 1.6293</strain>
    </source>
</reference>
<dbReference type="Gene3D" id="3.30.70.100">
    <property type="match status" value="1"/>
</dbReference>
<sequence length="117" mass="13326">MYVGAYVLAVKTAEKETYLRIAREVAGVFRDYGATRVVECWGDEVPEGEVTSFPMAVGREADETVLFSWMEFPDKAAHDACMEKSFADPRMRMDDEMPRIMDPRRMIFGGFDAILDL</sequence>